<dbReference type="AlphaFoldDB" id="A0A1Y6CT68"/>
<dbReference type="EMBL" id="FWZT01000027">
    <property type="protein sequence ID" value="SMF72436.1"/>
    <property type="molecule type" value="Genomic_DNA"/>
</dbReference>
<accession>A0A1Y6CT68</accession>
<name>A0A1Y6CT68_9BACT</name>
<dbReference type="Proteomes" id="UP000192907">
    <property type="component" value="Unassembled WGS sequence"/>
</dbReference>
<protein>
    <submittedName>
        <fullName evidence="1">Uncharacterized protein</fullName>
    </submittedName>
</protein>
<dbReference type="RefSeq" id="WP_132324372.1">
    <property type="nucleotide sequence ID" value="NZ_FWZT01000027.1"/>
</dbReference>
<reference evidence="2" key="1">
    <citation type="submission" date="2017-04" db="EMBL/GenBank/DDBJ databases">
        <authorList>
            <person name="Varghese N."/>
            <person name="Submissions S."/>
        </authorList>
    </citation>
    <scope>NUCLEOTIDE SEQUENCE [LARGE SCALE GENOMIC DNA]</scope>
    <source>
        <strain evidence="2">RKEM611</strain>
    </source>
</reference>
<proteinExistence type="predicted"/>
<sequence>MKKSLLMAATAGLALGVQSLEPAEAAPPKKKKSVECFGVNSCKGSGSCSVNQEQIDAAQKTFKGKYKKSATYACKGNNACGAPHHLAWVSKPKKECLSEGGFYFMKTESGKLKVKGKKKS</sequence>
<dbReference type="OrthoDB" id="5296425at2"/>
<dbReference type="STRING" id="1513793.SAMN06296036_12712"/>
<gene>
    <name evidence="1" type="ORF">SAMN06296036_12712</name>
</gene>
<evidence type="ECO:0000313" key="2">
    <source>
        <dbReference type="Proteomes" id="UP000192907"/>
    </source>
</evidence>
<organism evidence="1 2">
    <name type="scientific">Pseudobacteriovorax antillogorgiicola</name>
    <dbReference type="NCBI Taxonomy" id="1513793"/>
    <lineage>
        <taxon>Bacteria</taxon>
        <taxon>Pseudomonadati</taxon>
        <taxon>Bdellovibrionota</taxon>
        <taxon>Oligoflexia</taxon>
        <taxon>Oligoflexales</taxon>
        <taxon>Pseudobacteriovoracaceae</taxon>
        <taxon>Pseudobacteriovorax</taxon>
    </lineage>
</organism>
<evidence type="ECO:0000313" key="1">
    <source>
        <dbReference type="EMBL" id="SMF72436.1"/>
    </source>
</evidence>
<keyword evidence="2" id="KW-1185">Reference proteome</keyword>